<evidence type="ECO:0008006" key="4">
    <source>
        <dbReference type="Google" id="ProtNLM"/>
    </source>
</evidence>
<keyword evidence="1" id="KW-0812">Transmembrane</keyword>
<feature type="transmembrane region" description="Helical" evidence="1">
    <location>
        <begin position="185"/>
        <end position="204"/>
    </location>
</feature>
<keyword evidence="1" id="KW-0472">Membrane</keyword>
<dbReference type="Proteomes" id="UP001170379">
    <property type="component" value="Unassembled WGS sequence"/>
</dbReference>
<evidence type="ECO:0000313" key="3">
    <source>
        <dbReference type="Proteomes" id="UP001170379"/>
    </source>
</evidence>
<dbReference type="EMBL" id="PXVD01000015">
    <property type="protein sequence ID" value="MDJ1371681.1"/>
    <property type="molecule type" value="Genomic_DNA"/>
</dbReference>
<comment type="caution">
    <text evidence="2">The sequence shown here is derived from an EMBL/GenBank/DDBJ whole genome shotgun (WGS) entry which is preliminary data.</text>
</comment>
<dbReference type="RefSeq" id="WP_026937096.1">
    <property type="nucleotide sequence ID" value="NZ_CP028426.1"/>
</dbReference>
<feature type="transmembrane region" description="Helical" evidence="1">
    <location>
        <begin position="89"/>
        <end position="110"/>
    </location>
</feature>
<sequence>MQAYASAVMPASRSISLGGWVLIVGGVLGTLIGLLLAVVPGMVGKEAFSYPLTAAGHAATQVFLFVHHVAIAYGLYVVWRSGFAGKGKLAAVGGIGSVVVMALFGVHEFVVAGLAEAVYPSAQIALAEAVYGVLSILIGAMLIVFGIAAMRGGQLHGWRRWIILILDVYIFVPLLPLTLVSFETARIAIALWNLLFAVLGSALLRSERKPVH</sequence>
<name>A0ABT7C8Z1_9MICO</name>
<keyword evidence="3" id="KW-1185">Reference proteome</keyword>
<evidence type="ECO:0000313" key="2">
    <source>
        <dbReference type="EMBL" id="MDJ1371681.1"/>
    </source>
</evidence>
<keyword evidence="1" id="KW-1133">Transmembrane helix</keyword>
<protein>
    <recommendedName>
        <fullName evidence="4">DUF4386 domain-containing protein</fullName>
    </recommendedName>
</protein>
<organism evidence="2 3">
    <name type="scientific">Gulosibacter molinativorax</name>
    <dbReference type="NCBI Taxonomy" id="256821"/>
    <lineage>
        <taxon>Bacteria</taxon>
        <taxon>Bacillati</taxon>
        <taxon>Actinomycetota</taxon>
        <taxon>Actinomycetes</taxon>
        <taxon>Micrococcales</taxon>
        <taxon>Microbacteriaceae</taxon>
        <taxon>Gulosibacter</taxon>
    </lineage>
</organism>
<evidence type="ECO:0000256" key="1">
    <source>
        <dbReference type="SAM" id="Phobius"/>
    </source>
</evidence>
<accession>A0ABT7C8Z1</accession>
<reference evidence="2" key="1">
    <citation type="submission" date="2018-03" db="EMBL/GenBank/DDBJ databases">
        <authorList>
            <person name="Nunes O.C."/>
            <person name="Lopes A.R."/>
            <person name="Froufe H."/>
            <person name="Munoz-Merida A."/>
            <person name="Barroso C."/>
            <person name="Egas C."/>
        </authorList>
    </citation>
    <scope>NUCLEOTIDE SEQUENCE</scope>
    <source>
        <strain evidence="2">ON4</strain>
    </source>
</reference>
<feature type="transmembrane region" description="Helical" evidence="1">
    <location>
        <begin position="20"/>
        <end position="43"/>
    </location>
</feature>
<feature type="transmembrane region" description="Helical" evidence="1">
    <location>
        <begin position="161"/>
        <end position="179"/>
    </location>
</feature>
<feature type="transmembrane region" description="Helical" evidence="1">
    <location>
        <begin position="55"/>
        <end position="77"/>
    </location>
</feature>
<feature type="transmembrane region" description="Helical" evidence="1">
    <location>
        <begin position="130"/>
        <end position="149"/>
    </location>
</feature>
<gene>
    <name evidence="2" type="ORF">C7K25_09925</name>
</gene>
<proteinExistence type="predicted"/>
<reference evidence="2" key="2">
    <citation type="journal article" date="2022" name="Sci. Rep.">
        <title>In silico prediction of the enzymes involved in the degradation of the herbicide molinate by Gulosibacter molinativorax ON4T.</title>
        <authorList>
            <person name="Lopes A.R."/>
            <person name="Bunin E."/>
            <person name="Viana A.T."/>
            <person name="Froufe H."/>
            <person name="Munoz-Merida A."/>
            <person name="Pinho D."/>
            <person name="Figueiredo J."/>
            <person name="Barroso C."/>
            <person name="Vaz-Moreira I."/>
            <person name="Bellanger X."/>
            <person name="Egas C."/>
            <person name="Nunes O.C."/>
        </authorList>
    </citation>
    <scope>NUCLEOTIDE SEQUENCE</scope>
    <source>
        <strain evidence="2">ON4</strain>
    </source>
</reference>